<comment type="caution">
    <text evidence="1">The sequence shown here is derived from an EMBL/GenBank/DDBJ whole genome shotgun (WGS) entry which is preliminary data.</text>
</comment>
<accession>A0A9J6GHT2</accession>
<protein>
    <submittedName>
        <fullName evidence="1">Uncharacterized protein</fullName>
    </submittedName>
</protein>
<sequence>MKSATFSWNLSSFLLATKIHRHLYAVREKVPSKVDEMQKGLHIDDVLLGAIEMSTAGTMYNEARDTFAAPGMNLRNWASTDPTLPSVFDKEWNT</sequence>
<gene>
    <name evidence="1" type="ORF">HPB48_014592</name>
</gene>
<dbReference type="AlphaFoldDB" id="A0A9J6GHT2"/>
<dbReference type="VEuPathDB" id="VectorBase:HLOH_046797"/>
<proteinExistence type="predicted"/>
<organism evidence="1 2">
    <name type="scientific">Haemaphysalis longicornis</name>
    <name type="common">Bush tick</name>
    <dbReference type="NCBI Taxonomy" id="44386"/>
    <lineage>
        <taxon>Eukaryota</taxon>
        <taxon>Metazoa</taxon>
        <taxon>Ecdysozoa</taxon>
        <taxon>Arthropoda</taxon>
        <taxon>Chelicerata</taxon>
        <taxon>Arachnida</taxon>
        <taxon>Acari</taxon>
        <taxon>Parasitiformes</taxon>
        <taxon>Ixodida</taxon>
        <taxon>Ixodoidea</taxon>
        <taxon>Ixodidae</taxon>
        <taxon>Haemaphysalinae</taxon>
        <taxon>Haemaphysalis</taxon>
    </lineage>
</organism>
<evidence type="ECO:0000313" key="2">
    <source>
        <dbReference type="Proteomes" id="UP000821853"/>
    </source>
</evidence>
<evidence type="ECO:0000313" key="1">
    <source>
        <dbReference type="EMBL" id="KAH9374409.1"/>
    </source>
</evidence>
<reference evidence="1 2" key="1">
    <citation type="journal article" date="2020" name="Cell">
        <title>Large-Scale Comparative Analyses of Tick Genomes Elucidate Their Genetic Diversity and Vector Capacities.</title>
        <authorList>
            <consortium name="Tick Genome and Microbiome Consortium (TIGMIC)"/>
            <person name="Jia N."/>
            <person name="Wang J."/>
            <person name="Shi W."/>
            <person name="Du L."/>
            <person name="Sun Y."/>
            <person name="Zhan W."/>
            <person name="Jiang J.F."/>
            <person name="Wang Q."/>
            <person name="Zhang B."/>
            <person name="Ji P."/>
            <person name="Bell-Sakyi L."/>
            <person name="Cui X.M."/>
            <person name="Yuan T.T."/>
            <person name="Jiang B.G."/>
            <person name="Yang W.F."/>
            <person name="Lam T.T."/>
            <person name="Chang Q.C."/>
            <person name="Ding S.J."/>
            <person name="Wang X.J."/>
            <person name="Zhu J.G."/>
            <person name="Ruan X.D."/>
            <person name="Zhao L."/>
            <person name="Wei J.T."/>
            <person name="Ye R.Z."/>
            <person name="Que T.C."/>
            <person name="Du C.H."/>
            <person name="Zhou Y.H."/>
            <person name="Cheng J.X."/>
            <person name="Dai P.F."/>
            <person name="Guo W.B."/>
            <person name="Han X.H."/>
            <person name="Huang E.J."/>
            <person name="Li L.F."/>
            <person name="Wei W."/>
            <person name="Gao Y.C."/>
            <person name="Liu J.Z."/>
            <person name="Shao H.Z."/>
            <person name="Wang X."/>
            <person name="Wang C.C."/>
            <person name="Yang T.C."/>
            <person name="Huo Q.B."/>
            <person name="Li W."/>
            <person name="Chen H.Y."/>
            <person name="Chen S.E."/>
            <person name="Zhou L.G."/>
            <person name="Ni X.B."/>
            <person name="Tian J.H."/>
            <person name="Sheng Y."/>
            <person name="Liu T."/>
            <person name="Pan Y.S."/>
            <person name="Xia L.Y."/>
            <person name="Li J."/>
            <person name="Zhao F."/>
            <person name="Cao W.C."/>
        </authorList>
    </citation>
    <scope>NUCLEOTIDE SEQUENCE [LARGE SCALE GENOMIC DNA]</scope>
    <source>
        <strain evidence="1">HaeL-2018</strain>
    </source>
</reference>
<dbReference type="Proteomes" id="UP000821853">
    <property type="component" value="Chromosome 4"/>
</dbReference>
<name>A0A9J6GHT2_HAELO</name>
<dbReference type="EMBL" id="JABSTR010000006">
    <property type="protein sequence ID" value="KAH9374409.1"/>
    <property type="molecule type" value="Genomic_DNA"/>
</dbReference>
<keyword evidence="2" id="KW-1185">Reference proteome</keyword>